<organism evidence="7 8">
    <name type="scientific">Chitinilyticum piscinae</name>
    <dbReference type="NCBI Taxonomy" id="2866724"/>
    <lineage>
        <taxon>Bacteria</taxon>
        <taxon>Pseudomonadati</taxon>
        <taxon>Pseudomonadota</taxon>
        <taxon>Betaproteobacteria</taxon>
        <taxon>Neisseriales</taxon>
        <taxon>Chitinibacteraceae</taxon>
        <taxon>Chitinilyticum</taxon>
    </lineage>
</organism>
<keyword evidence="8" id="KW-1185">Reference proteome</keyword>
<evidence type="ECO:0000256" key="6">
    <source>
        <dbReference type="SAM" id="Phobius"/>
    </source>
</evidence>
<evidence type="ECO:0000313" key="7">
    <source>
        <dbReference type="EMBL" id="MBE9610705.1"/>
    </source>
</evidence>
<feature type="transmembrane region" description="Helical" evidence="6">
    <location>
        <begin position="89"/>
        <end position="109"/>
    </location>
</feature>
<comment type="subcellular location">
    <subcellularLocation>
        <location evidence="1">Membrane</location>
        <topology evidence="1">Multi-pass membrane protein</topology>
    </subcellularLocation>
</comment>
<evidence type="ECO:0008006" key="9">
    <source>
        <dbReference type="Google" id="ProtNLM"/>
    </source>
</evidence>
<gene>
    <name evidence="7" type="ORF">INR99_15290</name>
</gene>
<dbReference type="Pfam" id="PF03092">
    <property type="entry name" value="BT1"/>
    <property type="match status" value="1"/>
</dbReference>
<reference evidence="7 8" key="1">
    <citation type="submission" date="2020-10" db="EMBL/GenBank/DDBJ databases">
        <title>The genome sequence of Chitinilyticum litopenaei 4Y14.</title>
        <authorList>
            <person name="Liu Y."/>
        </authorList>
    </citation>
    <scope>NUCLEOTIDE SEQUENCE [LARGE SCALE GENOMIC DNA]</scope>
    <source>
        <strain evidence="7 8">4Y14</strain>
    </source>
</reference>
<feature type="transmembrane region" description="Helical" evidence="6">
    <location>
        <begin position="28"/>
        <end position="48"/>
    </location>
</feature>
<keyword evidence="5 6" id="KW-0472">Membrane</keyword>
<feature type="transmembrane region" description="Helical" evidence="6">
    <location>
        <begin position="385"/>
        <end position="406"/>
    </location>
</feature>
<comment type="caution">
    <text evidence="7">The sequence shown here is derived from an EMBL/GenBank/DDBJ whole genome shotgun (WGS) entry which is preliminary data.</text>
</comment>
<dbReference type="Proteomes" id="UP000604481">
    <property type="component" value="Unassembled WGS sequence"/>
</dbReference>
<evidence type="ECO:0000256" key="4">
    <source>
        <dbReference type="ARBA" id="ARBA00022989"/>
    </source>
</evidence>
<dbReference type="PANTHER" id="PTHR31585:SF0">
    <property type="entry name" value="FOLATE-BIOPTERIN TRANSPORTER 1, CHLOROPLASTIC"/>
    <property type="match status" value="1"/>
</dbReference>
<evidence type="ECO:0000256" key="3">
    <source>
        <dbReference type="ARBA" id="ARBA00022692"/>
    </source>
</evidence>
<feature type="transmembrane region" description="Helical" evidence="6">
    <location>
        <begin position="121"/>
        <end position="138"/>
    </location>
</feature>
<evidence type="ECO:0000256" key="2">
    <source>
        <dbReference type="ARBA" id="ARBA00022448"/>
    </source>
</evidence>
<evidence type="ECO:0000256" key="1">
    <source>
        <dbReference type="ARBA" id="ARBA00004141"/>
    </source>
</evidence>
<feature type="transmembrane region" description="Helical" evidence="6">
    <location>
        <begin position="176"/>
        <end position="195"/>
    </location>
</feature>
<name>A0A8J7FJU0_9NEIS</name>
<evidence type="ECO:0000256" key="5">
    <source>
        <dbReference type="ARBA" id="ARBA00023136"/>
    </source>
</evidence>
<sequence length="541" mass="58841">MSRMLWQWFDRNILSLGRDMQLSYLPPLLVYLAFGIQGLTGIVGTFYVKEHLGLSAEFLAALGFWAGLPFALKMPLGHLVDLLWRFKSGLIYLGAALLAASLLIMAGLIGNPQQMAQFMSVNAWFVLSTLLLPIGFVLQDAVADAMTVEAVPRHLPDGTLLAENDIKRMHTTMQTLGRVAVIGGSVLVAGVNVWLFADAETLADTAKTALYQQVYLMALVIPLVSVSGVLLNGWLQRRRLAAHRAHGLSDAEAQSLLNHQDGDVRANWWILGGSLVFVTFTLLMGLTELRYGQEAVFAGSMVIVLFLMGRLLRELDGPARATLLGTALVIFMFRATPSAGPGVTWWMIDELRFDQSFLSELSLISSALTLAGMFLFRRFMAERPLYVVVAFLTIAGTILSLPVLGMSYGLHHWTAVHSGGVVDARFIAVIDTALESPLGQISMIPMLAWIANSAPNHLKATFFAVMASFTNLALSAAQLGTKYLNQLFVLSREVKDPATKAIVTAANYAELSPLLLTIGLLGILMPGAALLLAWKLKLKSA</sequence>
<keyword evidence="2" id="KW-0813">Transport</keyword>
<feature type="transmembrane region" description="Helical" evidence="6">
    <location>
        <begin position="319"/>
        <end position="337"/>
    </location>
</feature>
<dbReference type="PANTHER" id="PTHR31585">
    <property type="entry name" value="FOLATE-BIOPTERIN TRANSPORTER 1, CHLOROPLASTIC"/>
    <property type="match status" value="1"/>
</dbReference>
<evidence type="ECO:0000313" key="8">
    <source>
        <dbReference type="Proteomes" id="UP000604481"/>
    </source>
</evidence>
<feature type="transmembrane region" description="Helical" evidence="6">
    <location>
        <begin position="295"/>
        <end position="312"/>
    </location>
</feature>
<feature type="transmembrane region" description="Helical" evidence="6">
    <location>
        <begin position="514"/>
        <end position="534"/>
    </location>
</feature>
<accession>A0A8J7FJU0</accession>
<protein>
    <recommendedName>
        <fullName evidence="9">BT1 family protein</fullName>
    </recommendedName>
</protein>
<dbReference type="AlphaFoldDB" id="A0A8J7FJU0"/>
<feature type="transmembrane region" description="Helical" evidence="6">
    <location>
        <begin position="215"/>
        <end position="235"/>
    </location>
</feature>
<feature type="transmembrane region" description="Helical" evidence="6">
    <location>
        <begin position="54"/>
        <end position="77"/>
    </location>
</feature>
<keyword evidence="3 6" id="KW-0812">Transmembrane</keyword>
<feature type="transmembrane region" description="Helical" evidence="6">
    <location>
        <begin position="357"/>
        <end position="376"/>
    </location>
</feature>
<keyword evidence="4 6" id="KW-1133">Transmembrane helix</keyword>
<dbReference type="InterPro" id="IPR039309">
    <property type="entry name" value="BT1"/>
</dbReference>
<dbReference type="GO" id="GO:0016020">
    <property type="term" value="C:membrane"/>
    <property type="evidence" value="ECO:0007669"/>
    <property type="project" value="UniProtKB-SubCell"/>
</dbReference>
<feature type="transmembrane region" description="Helical" evidence="6">
    <location>
        <begin position="268"/>
        <end position="289"/>
    </location>
</feature>
<proteinExistence type="predicted"/>
<dbReference type="EMBL" id="JADFUA010000012">
    <property type="protein sequence ID" value="MBE9610705.1"/>
    <property type="molecule type" value="Genomic_DNA"/>
</dbReference>